<dbReference type="Gene3D" id="3.40.720.10">
    <property type="entry name" value="Alkaline Phosphatase, subunit A"/>
    <property type="match status" value="1"/>
</dbReference>
<name>A0A5P9NP79_9GAMM</name>
<dbReference type="PANTHER" id="PTHR42693:SF33">
    <property type="entry name" value="ARYLSULFATASE"/>
    <property type="match status" value="1"/>
</dbReference>
<dbReference type="InterPro" id="IPR050738">
    <property type="entry name" value="Sulfatase"/>
</dbReference>
<feature type="chain" id="PRO_5024898098" evidence="5">
    <location>
        <begin position="28"/>
        <end position="552"/>
    </location>
</feature>
<reference evidence="7 8" key="1">
    <citation type="submission" date="2019-02" db="EMBL/GenBank/DDBJ databases">
        <authorList>
            <person name="Li S.-H."/>
        </authorList>
    </citation>
    <scope>NUCLEOTIDE SEQUENCE [LARGE SCALE GENOMIC DNA]</scope>
    <source>
        <strain evidence="7 8">IMCC14385</strain>
    </source>
</reference>
<dbReference type="Pfam" id="PF00884">
    <property type="entry name" value="Sulfatase"/>
    <property type="match status" value="1"/>
</dbReference>
<keyword evidence="3" id="KW-0378">Hydrolase</keyword>
<dbReference type="GO" id="GO:0004065">
    <property type="term" value="F:arylsulfatase activity"/>
    <property type="evidence" value="ECO:0007669"/>
    <property type="project" value="TreeGrafter"/>
</dbReference>
<dbReference type="GO" id="GO:0046872">
    <property type="term" value="F:metal ion binding"/>
    <property type="evidence" value="ECO:0007669"/>
    <property type="project" value="UniProtKB-KW"/>
</dbReference>
<dbReference type="InterPro" id="IPR017850">
    <property type="entry name" value="Alkaline_phosphatase_core_sf"/>
</dbReference>
<evidence type="ECO:0000313" key="8">
    <source>
        <dbReference type="Proteomes" id="UP000326287"/>
    </source>
</evidence>
<keyword evidence="5" id="KW-0732">Signal</keyword>
<evidence type="ECO:0000256" key="1">
    <source>
        <dbReference type="ARBA" id="ARBA00008779"/>
    </source>
</evidence>
<dbReference type="AlphaFoldDB" id="A0A5P9NP79"/>
<protein>
    <submittedName>
        <fullName evidence="7">Sulfatase</fullName>
    </submittedName>
</protein>
<dbReference type="Gene3D" id="3.30.1120.10">
    <property type="match status" value="1"/>
</dbReference>
<evidence type="ECO:0000256" key="3">
    <source>
        <dbReference type="ARBA" id="ARBA00022801"/>
    </source>
</evidence>
<dbReference type="InterPro" id="IPR000917">
    <property type="entry name" value="Sulfatase_N"/>
</dbReference>
<dbReference type="PANTHER" id="PTHR42693">
    <property type="entry name" value="ARYLSULFATASE FAMILY MEMBER"/>
    <property type="match status" value="1"/>
</dbReference>
<accession>A0A5P9NP79</accession>
<proteinExistence type="inferred from homology"/>
<organism evidence="7 8">
    <name type="scientific">Halioglobus maricola</name>
    <dbReference type="NCBI Taxonomy" id="2601894"/>
    <lineage>
        <taxon>Bacteria</taxon>
        <taxon>Pseudomonadati</taxon>
        <taxon>Pseudomonadota</taxon>
        <taxon>Gammaproteobacteria</taxon>
        <taxon>Cellvibrionales</taxon>
        <taxon>Halieaceae</taxon>
        <taxon>Halioglobus</taxon>
    </lineage>
</organism>
<keyword evidence="4" id="KW-0106">Calcium</keyword>
<gene>
    <name evidence="7" type="ORF">EY643_17425</name>
</gene>
<feature type="domain" description="Sulfatase N-terminal" evidence="6">
    <location>
        <begin position="71"/>
        <end position="418"/>
    </location>
</feature>
<evidence type="ECO:0000259" key="6">
    <source>
        <dbReference type="Pfam" id="PF00884"/>
    </source>
</evidence>
<dbReference type="RefSeq" id="WP_153240441.1">
    <property type="nucleotide sequence ID" value="NZ_CP036422.1"/>
</dbReference>
<sequence length="552" mass="61911">MNKQRSGWRSKALCSVIGLTMMSPVLAAKPIVRDGEYRFLEAQYGDEWAKEDKEIDQKLADMREANGGERPNIVFVLIDDVSFGQMGKPALNDVMGVQTPRINQFASEGMSLNRMYTEPSCTPTRAATLTGRHPVRTGIKEVKVALVGEGLGDNEVTIAEVLSKAGYSTAHIGKWHQGDIEEAYPHNQGFDFAAFPLHQQVQLALMSPESARANNLLGWYEGTQSNALALDKKFKPNGLVTGVEARKGGKAREVDLKPGETWTQAHYERMNERYQRQTIEQLREMAGKDDPFFLQYWPLYPLNFVHPEQARSLNGGFMADKLEVIDDWFGAILDEMDKLGVADNTLVVFMADNGLMYHYEGTSGQSQLVYRGGKTDFTEGGIRVDAYARWPGAIEAGSRAADIVHASDLFTTFARVAQAEKYIPRDRVIDGIDQTPVLLKGHGNGRRDYVYVYQNELLRAVVKQEWKMHIAAPGMPAAAAGVYNLYRDPREQHPLIGHSLWSGASFQDMTKRHMMTIKAYPHNELGKDKPYTGIENLRPESVETVETFMSWH</sequence>
<dbReference type="InterPro" id="IPR024607">
    <property type="entry name" value="Sulfatase_CS"/>
</dbReference>
<dbReference type="SUPFAM" id="SSF53649">
    <property type="entry name" value="Alkaline phosphatase-like"/>
    <property type="match status" value="1"/>
</dbReference>
<dbReference type="EMBL" id="CP036422">
    <property type="protein sequence ID" value="QFU77296.1"/>
    <property type="molecule type" value="Genomic_DNA"/>
</dbReference>
<dbReference type="Proteomes" id="UP000326287">
    <property type="component" value="Chromosome"/>
</dbReference>
<evidence type="ECO:0000256" key="2">
    <source>
        <dbReference type="ARBA" id="ARBA00022723"/>
    </source>
</evidence>
<comment type="similarity">
    <text evidence="1">Belongs to the sulfatase family.</text>
</comment>
<evidence type="ECO:0000313" key="7">
    <source>
        <dbReference type="EMBL" id="QFU77296.1"/>
    </source>
</evidence>
<dbReference type="KEGG" id="halc:EY643_17425"/>
<feature type="signal peptide" evidence="5">
    <location>
        <begin position="1"/>
        <end position="27"/>
    </location>
</feature>
<evidence type="ECO:0000256" key="5">
    <source>
        <dbReference type="SAM" id="SignalP"/>
    </source>
</evidence>
<dbReference type="OrthoDB" id="974590at2"/>
<dbReference type="PROSITE" id="PS00149">
    <property type="entry name" value="SULFATASE_2"/>
    <property type="match status" value="1"/>
</dbReference>
<evidence type="ECO:0000256" key="4">
    <source>
        <dbReference type="ARBA" id="ARBA00022837"/>
    </source>
</evidence>
<keyword evidence="2" id="KW-0479">Metal-binding</keyword>
<keyword evidence="8" id="KW-1185">Reference proteome</keyword>